<comment type="caution">
    <text evidence="3">The sequence shown here is derived from an EMBL/GenBank/DDBJ whole genome shotgun (WGS) entry which is preliminary data.</text>
</comment>
<dbReference type="EMBL" id="BMIY01000008">
    <property type="protein sequence ID" value="GFZ77455.1"/>
    <property type="molecule type" value="Genomic_DNA"/>
</dbReference>
<feature type="region of interest" description="Disordered" evidence="1">
    <location>
        <begin position="278"/>
        <end position="303"/>
    </location>
</feature>
<evidence type="ECO:0000256" key="2">
    <source>
        <dbReference type="SAM" id="SignalP"/>
    </source>
</evidence>
<name>A0A916VJ19_9GAMM</name>
<feature type="chain" id="PRO_5037747040" evidence="2">
    <location>
        <begin position="36"/>
        <end position="901"/>
    </location>
</feature>
<feature type="region of interest" description="Disordered" evidence="1">
    <location>
        <begin position="496"/>
        <end position="547"/>
    </location>
</feature>
<evidence type="ECO:0000313" key="3">
    <source>
        <dbReference type="EMBL" id="GFZ77455.1"/>
    </source>
</evidence>
<reference evidence="3" key="2">
    <citation type="submission" date="2020-09" db="EMBL/GenBank/DDBJ databases">
        <authorList>
            <person name="Sun Q."/>
            <person name="Zhou Y."/>
        </authorList>
    </citation>
    <scope>NUCLEOTIDE SEQUENCE</scope>
    <source>
        <strain evidence="3">CGMCC 1.15425</strain>
    </source>
</reference>
<evidence type="ECO:0000313" key="4">
    <source>
        <dbReference type="Proteomes" id="UP000627715"/>
    </source>
</evidence>
<gene>
    <name evidence="3" type="ORF">GCM10011403_20620</name>
</gene>
<accession>A0A916VJ19</accession>
<sequence>MQHRNTYQRSRFKKRLLSQVISAGLLATAATSTLAGDFVLVGNQISWNKGAVSGTATIAENGVASEINLVNTNNVTTLPNVTFSLEDYASLSDTYSLGIYMEVNSDSGNNQVEMSLGTVRVTTVNGSITSVAMVTNSGDAHYRPVEVNAQKVSGGSTLNLSASFAAKANMISNPAGNQNQVTIQVDNVVSALSGNNGLFDDIIERFASNGDYSYHIGIQFLDAADNNATDAELGTYDDDNNFTASNVGAPAITLGAPTLATKFPSASYITGEFNIVDELPDNGGSTGGGGGGGDDGENVVDDGTLNTIEEDNAALDNAVEDAINDGGEVPETVVTQTRDAVQQSADAIKEITDAISGGTTVEPNNILEAARRIAQTVKTATTVINNSSSETRDEVEETTRQAVQNLVTAVNNLKQRGVELNTVQQGTLNTVVENMAPSISGLARRSQTQEDVDAQSARLNQLSETLSGLNVDPTPEVSQAVTESGRAIQKRKAELAAGGPLTDQGVADQFNTNPGFRQQGTATAPPAPPAAPPPPSTTTDSITSRYGSGAFSAVTGQLGSQSAIDNSGTPVTAGLNGTYGSNMSGGLAGSGVGGALGNAGRPGNTNLPATGGLGGGLGGGFGGGLASQGLGQGIGGFGGGNAIRGLLGNEREILAATDTETKYSAEYDELTGLFTINLGTETYLATLRSVKPAPTLAATQFDFMPDGNAVFIDKGYAYILAPGASSLVGFLAATDGQSFTPNVRADGSFYLELTETERFSGTFAFENMRGLDTDACVTVSFEPPTQEVNSAEYAFTMRCDDVDVSQRILPYVDAASFLNSVTAFDLDVSFNRVNGFVTVEGIGNLKPSFFVREATAAETAFHTANQDDFGLAYMGEDVNGDGKLDYKVISETGVQVLYAAD</sequence>
<keyword evidence="4" id="KW-1185">Reference proteome</keyword>
<keyword evidence="2" id="KW-0732">Signal</keyword>
<evidence type="ECO:0000256" key="1">
    <source>
        <dbReference type="SAM" id="MobiDB-lite"/>
    </source>
</evidence>
<feature type="compositionally biased region" description="Polar residues" evidence="1">
    <location>
        <begin position="509"/>
        <end position="520"/>
    </location>
</feature>
<feature type="compositionally biased region" description="Gly residues" evidence="1">
    <location>
        <begin position="284"/>
        <end position="293"/>
    </location>
</feature>
<dbReference type="RefSeq" id="WP_068811751.1">
    <property type="nucleotide sequence ID" value="NZ_BMIY01000008.1"/>
</dbReference>
<dbReference type="AlphaFoldDB" id="A0A916VJ19"/>
<dbReference type="OrthoDB" id="7094342at2"/>
<reference evidence="3" key="1">
    <citation type="journal article" date="2014" name="Int. J. Syst. Evol. Microbiol.">
        <title>Complete genome sequence of Corynebacterium casei LMG S-19264T (=DSM 44701T), isolated from a smear-ripened cheese.</title>
        <authorList>
            <consortium name="US DOE Joint Genome Institute (JGI-PGF)"/>
            <person name="Walter F."/>
            <person name="Albersmeier A."/>
            <person name="Kalinowski J."/>
            <person name="Ruckert C."/>
        </authorList>
    </citation>
    <scope>NUCLEOTIDE SEQUENCE</scope>
    <source>
        <strain evidence="3">CGMCC 1.15425</strain>
    </source>
</reference>
<protein>
    <submittedName>
        <fullName evidence="3">Uncharacterized protein</fullName>
    </submittedName>
</protein>
<proteinExistence type="predicted"/>
<organism evidence="3 4">
    <name type="scientific">Pseudohongiella nitratireducens</name>
    <dbReference type="NCBI Taxonomy" id="1768907"/>
    <lineage>
        <taxon>Bacteria</taxon>
        <taxon>Pseudomonadati</taxon>
        <taxon>Pseudomonadota</taxon>
        <taxon>Gammaproteobacteria</taxon>
        <taxon>Pseudomonadales</taxon>
        <taxon>Pseudohongiellaceae</taxon>
        <taxon>Pseudohongiella</taxon>
    </lineage>
</organism>
<dbReference type="Proteomes" id="UP000627715">
    <property type="component" value="Unassembled WGS sequence"/>
</dbReference>
<feature type="signal peptide" evidence="2">
    <location>
        <begin position="1"/>
        <end position="35"/>
    </location>
</feature>
<feature type="compositionally biased region" description="Pro residues" evidence="1">
    <location>
        <begin position="525"/>
        <end position="536"/>
    </location>
</feature>